<gene>
    <name evidence="3" type="ORF">MUN86_27920</name>
</gene>
<keyword evidence="4" id="KW-1185">Reference proteome</keyword>
<evidence type="ECO:0000259" key="2">
    <source>
        <dbReference type="Pfam" id="PF13751"/>
    </source>
</evidence>
<accession>A0ABY4GEC4</accession>
<evidence type="ECO:0000259" key="1">
    <source>
        <dbReference type="Pfam" id="PF05598"/>
    </source>
</evidence>
<dbReference type="NCBIfam" id="NF033551">
    <property type="entry name" value="transpos_IS1182"/>
    <property type="match status" value="1"/>
</dbReference>
<dbReference type="Pfam" id="PF13751">
    <property type="entry name" value="DDE_Tnp_1_6"/>
    <property type="match status" value="1"/>
</dbReference>
<geneLocation type="plasmid" evidence="3 4">
    <name>unnamed4</name>
</geneLocation>
<reference evidence="3" key="1">
    <citation type="submission" date="2022-04" db="EMBL/GenBank/DDBJ databases">
        <title>Hymenobacter sp. isolated from the air.</title>
        <authorList>
            <person name="Won M."/>
            <person name="Lee C.-M."/>
            <person name="Woen H.-Y."/>
            <person name="Kwon S.-W."/>
        </authorList>
    </citation>
    <scope>NUCLEOTIDE SEQUENCE</scope>
    <source>
        <strain evidence="3">5420S-77</strain>
        <plasmid evidence="3">unnamed4</plasmid>
    </source>
</reference>
<dbReference type="Pfam" id="PF05598">
    <property type="entry name" value="DUF772"/>
    <property type="match status" value="1"/>
</dbReference>
<dbReference type="InterPro" id="IPR047629">
    <property type="entry name" value="IS1182_transpos"/>
</dbReference>
<proteinExistence type="predicted"/>
<feature type="domain" description="Transposase DDE" evidence="2">
    <location>
        <begin position="326"/>
        <end position="448"/>
    </location>
</feature>
<dbReference type="RefSeq" id="WP_245127038.1">
    <property type="nucleotide sequence ID" value="NZ_CP095065.1"/>
</dbReference>
<protein>
    <submittedName>
        <fullName evidence="3">IS1182 family transposase</fullName>
    </submittedName>
</protein>
<dbReference type="SUPFAM" id="SSF53098">
    <property type="entry name" value="Ribonuclease H-like"/>
    <property type="match status" value="1"/>
</dbReference>
<dbReference type="InterPro" id="IPR008490">
    <property type="entry name" value="Transposase_InsH_N"/>
</dbReference>
<sequence length="505" mass="56427">MLGFHPIQTSLIKLVPAHHFYQQLLQTVDFNFVRPLFAPFYSAGGRPSLDPVVFVKLLLVGHLENITSDRKLLELAQLHLGIRAFLGYDLAQPLPWHSTVSRTRQRLPVSVFEACFTHIVGLCIQQGLVSGHTQAVDSAYIKANASMSRLQSKRSRTSTQATTNAAPANAPCITASVDRLQHIQRFHAAIRKAAPTKSGRLVSNLTHYSPADPEARICFKTGKVRQLAYTASVSVDVAQHVITHIHADLADWRDSRYLLAIVDATQQRLNGFALAMTTVIADAGYSSGENYEQLEERGLTGYIPAHGKYKVEHAGFTYDAARDRYTCSQSKQLTFDKVFVDAQGNPKKRYMAKAAECKVCPLAAQCKGKKAREKRLHHTPYKAHYERMLARLATRVGQRMRRLRASTVEPVLGSLITYYGLRHLSKKGQAGAAKVLYIAAMAYNLKKCLRFHACQPGNSVISLPAPGPVRWLILYFCNSHWCYNRHSGKIIKWLPILECVDFVSC</sequence>
<dbReference type="InterPro" id="IPR025668">
    <property type="entry name" value="Tnp_DDE_dom"/>
</dbReference>
<evidence type="ECO:0000313" key="3">
    <source>
        <dbReference type="EMBL" id="UOQ69283.1"/>
    </source>
</evidence>
<dbReference type="PANTHER" id="PTHR33408">
    <property type="entry name" value="TRANSPOSASE"/>
    <property type="match status" value="1"/>
</dbReference>
<evidence type="ECO:0000313" key="4">
    <source>
        <dbReference type="Proteomes" id="UP000830401"/>
    </source>
</evidence>
<dbReference type="InterPro" id="IPR012337">
    <property type="entry name" value="RNaseH-like_sf"/>
</dbReference>
<keyword evidence="3" id="KW-0614">Plasmid</keyword>
<dbReference type="PANTHER" id="PTHR33408:SF4">
    <property type="entry name" value="TRANSPOSASE DDE DOMAIN-CONTAINING PROTEIN"/>
    <property type="match status" value="1"/>
</dbReference>
<dbReference type="Proteomes" id="UP000830401">
    <property type="component" value="Plasmid unnamed4"/>
</dbReference>
<feature type="domain" description="Transposase InsH N-terminal" evidence="1">
    <location>
        <begin position="11"/>
        <end position="106"/>
    </location>
</feature>
<dbReference type="EMBL" id="CP095065">
    <property type="protein sequence ID" value="UOQ69283.1"/>
    <property type="molecule type" value="Genomic_DNA"/>
</dbReference>
<name>A0ABY4GEC4_9BACT</name>
<organism evidence="3 4">
    <name type="scientific">Hymenobacter volaticus</name>
    <dbReference type="NCBI Taxonomy" id="2932254"/>
    <lineage>
        <taxon>Bacteria</taxon>
        <taxon>Pseudomonadati</taxon>
        <taxon>Bacteroidota</taxon>
        <taxon>Cytophagia</taxon>
        <taxon>Cytophagales</taxon>
        <taxon>Hymenobacteraceae</taxon>
        <taxon>Hymenobacter</taxon>
    </lineage>
</organism>